<protein>
    <recommendedName>
        <fullName evidence="7">Type II secretion system protein GspF domain-containing protein</fullName>
    </recommendedName>
</protein>
<dbReference type="Pfam" id="PF00482">
    <property type="entry name" value="T2SSF"/>
    <property type="match status" value="1"/>
</dbReference>
<evidence type="ECO:0000256" key="5">
    <source>
        <dbReference type="ARBA" id="ARBA00023136"/>
    </source>
</evidence>
<keyword evidence="3 6" id="KW-0812">Transmembrane</keyword>
<feature type="transmembrane region" description="Helical" evidence="6">
    <location>
        <begin position="236"/>
        <end position="254"/>
    </location>
</feature>
<reference evidence="9" key="1">
    <citation type="submission" date="2019-08" db="EMBL/GenBank/DDBJ databases">
        <title>Arthrobacter sp. nov., isolated from plateau pika and Tibetan wild ass.</title>
        <authorList>
            <person name="Ge Y."/>
        </authorList>
    </citation>
    <scope>NUCLEOTIDE SEQUENCE [LARGE SCALE GENOMIC DNA]</scope>
    <source>
        <strain evidence="9">HF-4214</strain>
    </source>
</reference>
<dbReference type="InterPro" id="IPR018076">
    <property type="entry name" value="T2SS_GspF_dom"/>
</dbReference>
<dbReference type="EMBL" id="VTFY01000002">
    <property type="protein sequence ID" value="MRX81647.1"/>
    <property type="molecule type" value="Genomic_DNA"/>
</dbReference>
<keyword evidence="4 6" id="KW-1133">Transmembrane helix</keyword>
<evidence type="ECO:0000313" key="9">
    <source>
        <dbReference type="Proteomes" id="UP000438093"/>
    </source>
</evidence>
<evidence type="ECO:0000259" key="7">
    <source>
        <dbReference type="Pfam" id="PF00482"/>
    </source>
</evidence>
<dbReference type="RefSeq" id="WP_154332541.1">
    <property type="nucleotide sequence ID" value="NZ_VTFY01000002.1"/>
</dbReference>
<evidence type="ECO:0000313" key="8">
    <source>
        <dbReference type="EMBL" id="MRX81647.1"/>
    </source>
</evidence>
<keyword evidence="5 6" id="KW-0472">Membrane</keyword>
<feature type="transmembrane region" description="Helical" evidence="6">
    <location>
        <begin position="92"/>
        <end position="109"/>
    </location>
</feature>
<evidence type="ECO:0000256" key="4">
    <source>
        <dbReference type="ARBA" id="ARBA00022989"/>
    </source>
</evidence>
<sequence length="291" mass="31687">MSIFEVVLISALVSLGVVLLLISRGMRIRFRAREEVAHRRSLSLDGLVSRVKEVTDQAGIDLLPREVVLIGALTGVVPFFACQALGLGMSESLVAALFGVMIVPLWIMMKRRRNIARFEDHLGNAMPLIAANLRAGLTLRQALIPVAENMGEPLKSEFFRLVEEVSSGASMPKALDDLAKRVKSDDLRLFATAVSIQSVQGGSIADITEQVGATVRTRSEMRQFVKSKTSMAKTSTTIMTIIPVVIFFALMGISQVHRDFYLSADGLPVILLCLFMDGAGLLVLSKMGKIV</sequence>
<comment type="caution">
    <text evidence="8">The sequence shown here is derived from an EMBL/GenBank/DDBJ whole genome shotgun (WGS) entry which is preliminary data.</text>
</comment>
<evidence type="ECO:0000256" key="2">
    <source>
        <dbReference type="ARBA" id="ARBA00022475"/>
    </source>
</evidence>
<comment type="subcellular location">
    <subcellularLocation>
        <location evidence="1">Cell membrane</location>
        <topology evidence="1">Multi-pass membrane protein</topology>
    </subcellularLocation>
</comment>
<keyword evidence="2" id="KW-1003">Cell membrane</keyword>
<feature type="domain" description="Type II secretion system protein GspF" evidence="7">
    <location>
        <begin position="129"/>
        <end position="251"/>
    </location>
</feature>
<dbReference type="PANTHER" id="PTHR35007">
    <property type="entry name" value="INTEGRAL MEMBRANE PROTEIN-RELATED"/>
    <property type="match status" value="1"/>
</dbReference>
<evidence type="ECO:0000256" key="6">
    <source>
        <dbReference type="SAM" id="Phobius"/>
    </source>
</evidence>
<feature type="transmembrane region" description="Helical" evidence="6">
    <location>
        <begin position="266"/>
        <end position="284"/>
    </location>
</feature>
<organism evidence="8 9">
    <name type="scientific">Eggerthella guodeyinii</name>
    <dbReference type="NCBI Taxonomy" id="2690837"/>
    <lineage>
        <taxon>Bacteria</taxon>
        <taxon>Bacillati</taxon>
        <taxon>Actinomycetota</taxon>
        <taxon>Coriobacteriia</taxon>
        <taxon>Eggerthellales</taxon>
        <taxon>Eggerthellaceae</taxon>
        <taxon>Eggerthella</taxon>
    </lineage>
</organism>
<dbReference type="Proteomes" id="UP000438093">
    <property type="component" value="Unassembled WGS sequence"/>
</dbReference>
<dbReference type="GO" id="GO:0005886">
    <property type="term" value="C:plasma membrane"/>
    <property type="evidence" value="ECO:0007669"/>
    <property type="project" value="UniProtKB-SubCell"/>
</dbReference>
<evidence type="ECO:0000256" key="1">
    <source>
        <dbReference type="ARBA" id="ARBA00004651"/>
    </source>
</evidence>
<feature type="transmembrane region" description="Helical" evidence="6">
    <location>
        <begin position="67"/>
        <end position="86"/>
    </location>
</feature>
<dbReference type="PANTHER" id="PTHR35007:SF1">
    <property type="entry name" value="PILUS ASSEMBLY PROTEIN"/>
    <property type="match status" value="1"/>
</dbReference>
<dbReference type="AlphaFoldDB" id="A0A6N7RL34"/>
<keyword evidence="9" id="KW-1185">Reference proteome</keyword>
<accession>A0A6N7RL34</accession>
<proteinExistence type="predicted"/>
<evidence type="ECO:0000256" key="3">
    <source>
        <dbReference type="ARBA" id="ARBA00022692"/>
    </source>
</evidence>
<dbReference type="InterPro" id="IPR042094">
    <property type="entry name" value="T2SS_GspF_sf"/>
</dbReference>
<gene>
    <name evidence="8" type="ORF">GJG86_03950</name>
</gene>
<name>A0A6N7RL34_9ACTN</name>
<dbReference type="Gene3D" id="1.20.81.30">
    <property type="entry name" value="Type II secretion system (T2SS), domain F"/>
    <property type="match status" value="1"/>
</dbReference>
<feature type="transmembrane region" description="Helical" evidence="6">
    <location>
        <begin position="6"/>
        <end position="23"/>
    </location>
</feature>